<keyword evidence="3" id="KW-1185">Reference proteome</keyword>
<dbReference type="RefSeq" id="WP_012500858.1">
    <property type="nucleotide sequence ID" value="NC_011026.1"/>
</dbReference>
<dbReference type="AlphaFoldDB" id="B3QWL6"/>
<sequence>MATSLILPIGFVSFLFILIGIYISVRDGGKKNLHVFDFFFLGATVLAFVLANYLWFLLNDKQTGILVGIWAVGNATLGLYFRIMFSKAGNDDFQ</sequence>
<dbReference type="Proteomes" id="UP000001208">
    <property type="component" value="Chromosome"/>
</dbReference>
<organism evidence="2 3">
    <name type="scientific">Chloroherpeton thalassium (strain ATCC 35110 / GB-78)</name>
    <dbReference type="NCBI Taxonomy" id="517418"/>
    <lineage>
        <taxon>Bacteria</taxon>
        <taxon>Pseudomonadati</taxon>
        <taxon>Chlorobiota</taxon>
        <taxon>Chlorobiia</taxon>
        <taxon>Chlorobiales</taxon>
        <taxon>Chloroherpetonaceae</taxon>
        <taxon>Chloroherpeton</taxon>
    </lineage>
</organism>
<protein>
    <submittedName>
        <fullName evidence="2">Uncharacterized protein</fullName>
    </submittedName>
</protein>
<keyword evidence="1" id="KW-0472">Membrane</keyword>
<feature type="transmembrane region" description="Helical" evidence="1">
    <location>
        <begin position="6"/>
        <end position="23"/>
    </location>
</feature>
<feature type="transmembrane region" description="Helical" evidence="1">
    <location>
        <begin position="35"/>
        <end position="58"/>
    </location>
</feature>
<keyword evidence="1" id="KW-1133">Transmembrane helix</keyword>
<reference evidence="2 3" key="1">
    <citation type="submission" date="2008-06" db="EMBL/GenBank/DDBJ databases">
        <title>Complete sequence of Chloroherpeton thalassium ATCC 35110.</title>
        <authorList>
            <consortium name="US DOE Joint Genome Institute"/>
            <person name="Lucas S."/>
            <person name="Copeland A."/>
            <person name="Lapidus A."/>
            <person name="Glavina del Rio T."/>
            <person name="Dalin E."/>
            <person name="Tice H."/>
            <person name="Bruce D."/>
            <person name="Goodwin L."/>
            <person name="Pitluck S."/>
            <person name="Schmutz J."/>
            <person name="Larimer F."/>
            <person name="Land M."/>
            <person name="Hauser L."/>
            <person name="Kyrpides N."/>
            <person name="Mikhailova N."/>
            <person name="Liu Z."/>
            <person name="Li T."/>
            <person name="Zhao F."/>
            <person name="Overmann J."/>
            <person name="Bryant D.A."/>
            <person name="Richardson P."/>
        </authorList>
    </citation>
    <scope>NUCLEOTIDE SEQUENCE [LARGE SCALE GENOMIC DNA]</scope>
    <source>
        <strain evidence="3">ATCC 35110 / GB-78</strain>
    </source>
</reference>
<gene>
    <name evidence="2" type="ordered locus">Ctha_2326</name>
</gene>
<evidence type="ECO:0000313" key="2">
    <source>
        <dbReference type="EMBL" id="ACF14776.1"/>
    </source>
</evidence>
<proteinExistence type="predicted"/>
<evidence type="ECO:0000256" key="1">
    <source>
        <dbReference type="SAM" id="Phobius"/>
    </source>
</evidence>
<accession>B3QWL6</accession>
<dbReference type="HOGENOM" id="CLU_2380998_0_0_10"/>
<evidence type="ECO:0000313" key="3">
    <source>
        <dbReference type="Proteomes" id="UP000001208"/>
    </source>
</evidence>
<feature type="transmembrane region" description="Helical" evidence="1">
    <location>
        <begin position="64"/>
        <end position="85"/>
    </location>
</feature>
<keyword evidence="1" id="KW-0812">Transmembrane</keyword>
<name>B3QWL6_CHLT3</name>
<dbReference type="KEGG" id="cts:Ctha_2326"/>
<dbReference type="STRING" id="517418.Ctha_2326"/>
<dbReference type="EMBL" id="CP001100">
    <property type="protein sequence ID" value="ACF14776.1"/>
    <property type="molecule type" value="Genomic_DNA"/>
</dbReference>